<keyword evidence="4 7" id="KW-0812">Transmembrane</keyword>
<comment type="subcellular location">
    <subcellularLocation>
        <location evidence="1">Cell membrane</location>
        <topology evidence="1">Multi-pass membrane protein</topology>
    </subcellularLocation>
</comment>
<evidence type="ECO:0000256" key="3">
    <source>
        <dbReference type="ARBA" id="ARBA00022475"/>
    </source>
</evidence>
<feature type="transmembrane region" description="Helical" evidence="7">
    <location>
        <begin position="102"/>
        <end position="124"/>
    </location>
</feature>
<dbReference type="Proteomes" id="UP001595836">
    <property type="component" value="Unassembled WGS sequence"/>
</dbReference>
<dbReference type="PROSITE" id="PS50850">
    <property type="entry name" value="MFS"/>
    <property type="match status" value="1"/>
</dbReference>
<accession>A0ABV9PT68</accession>
<feature type="transmembrane region" description="Helical" evidence="7">
    <location>
        <begin position="43"/>
        <end position="65"/>
    </location>
</feature>
<gene>
    <name evidence="9" type="ORF">ACFO7U_07865</name>
</gene>
<organism evidence="9 10">
    <name type="scientific">Dietzia aurantiaca</name>
    <dbReference type="NCBI Taxonomy" id="983873"/>
    <lineage>
        <taxon>Bacteria</taxon>
        <taxon>Bacillati</taxon>
        <taxon>Actinomycetota</taxon>
        <taxon>Actinomycetes</taxon>
        <taxon>Mycobacteriales</taxon>
        <taxon>Dietziaceae</taxon>
        <taxon>Dietzia</taxon>
    </lineage>
</organism>
<dbReference type="RefSeq" id="WP_344995640.1">
    <property type="nucleotide sequence ID" value="NZ_BAABCD010000052.1"/>
</dbReference>
<feature type="transmembrane region" description="Helical" evidence="7">
    <location>
        <begin position="373"/>
        <end position="396"/>
    </location>
</feature>
<name>A0ABV9PT68_9ACTN</name>
<sequence>METTPRPSWRPFVLIALVVTVALASSATPTPLYVDYQQAWGTSGTMITVVYAVYALAVLIPLLFLGRLSDAVGRRPVILAGLVLLAVSMAVLAAAPNVGWLIAARITQGVSVGLITGPAAAALIELHPRRDSRIGALTSSSTTNFGIAGGVLLSGAVATVSSSPLTLPYQVIAAVTLALLAAVWACVPETAGGSSTVRESLRLRPPTVPARMRSTFALAAICVIVSWSVGGVFLGLGGAIARDLLGRSDYLVTGLVVAALQGAAGVAQLVWNLRAGPDQWRRGMSVGVALLLPGLVVASFSLEWRTVPGFLLAALLTGLGMGLLFLIGTTLVAQSAPAEARGQVFAALYLVAYTALGVPAVLAALAAERIGLIPAYHLLAAIVGTTGLVALAVVAVRGRGRER</sequence>
<keyword evidence="6 7" id="KW-0472">Membrane</keyword>
<comment type="caution">
    <text evidence="9">The sequence shown here is derived from an EMBL/GenBank/DDBJ whole genome shotgun (WGS) entry which is preliminary data.</text>
</comment>
<reference evidence="10" key="1">
    <citation type="journal article" date="2019" name="Int. J. Syst. Evol. Microbiol.">
        <title>The Global Catalogue of Microorganisms (GCM) 10K type strain sequencing project: providing services to taxonomists for standard genome sequencing and annotation.</title>
        <authorList>
            <consortium name="The Broad Institute Genomics Platform"/>
            <consortium name="The Broad Institute Genome Sequencing Center for Infectious Disease"/>
            <person name="Wu L."/>
            <person name="Ma J."/>
        </authorList>
    </citation>
    <scope>NUCLEOTIDE SEQUENCE [LARGE SCALE GENOMIC DNA]</scope>
    <source>
        <strain evidence="10">JCM 11882</strain>
    </source>
</reference>
<evidence type="ECO:0000256" key="7">
    <source>
        <dbReference type="SAM" id="Phobius"/>
    </source>
</evidence>
<keyword evidence="3" id="KW-1003">Cell membrane</keyword>
<dbReference type="InterPro" id="IPR036259">
    <property type="entry name" value="MFS_trans_sf"/>
</dbReference>
<protein>
    <submittedName>
        <fullName evidence="9">MFS transporter</fullName>
    </submittedName>
</protein>
<feature type="transmembrane region" description="Helical" evidence="7">
    <location>
        <begin position="283"/>
        <end position="304"/>
    </location>
</feature>
<keyword evidence="2" id="KW-0813">Transport</keyword>
<dbReference type="Gene3D" id="1.20.1250.20">
    <property type="entry name" value="MFS general substrate transporter like domains"/>
    <property type="match status" value="1"/>
</dbReference>
<keyword evidence="5 7" id="KW-1133">Transmembrane helix</keyword>
<evidence type="ECO:0000313" key="9">
    <source>
        <dbReference type="EMBL" id="MFC4754693.1"/>
    </source>
</evidence>
<evidence type="ECO:0000256" key="1">
    <source>
        <dbReference type="ARBA" id="ARBA00004651"/>
    </source>
</evidence>
<dbReference type="PANTHER" id="PTHR23517:SF13">
    <property type="entry name" value="MAJOR FACILITATOR SUPERFAMILY MFS_1"/>
    <property type="match status" value="1"/>
</dbReference>
<dbReference type="EMBL" id="JBHSHP010000020">
    <property type="protein sequence ID" value="MFC4754693.1"/>
    <property type="molecule type" value="Genomic_DNA"/>
</dbReference>
<dbReference type="Pfam" id="PF07690">
    <property type="entry name" value="MFS_1"/>
    <property type="match status" value="1"/>
</dbReference>
<dbReference type="InterPro" id="IPR005829">
    <property type="entry name" value="Sugar_transporter_CS"/>
</dbReference>
<keyword evidence="10" id="KW-1185">Reference proteome</keyword>
<feature type="domain" description="Major facilitator superfamily (MFS) profile" evidence="8">
    <location>
        <begin position="11"/>
        <end position="398"/>
    </location>
</feature>
<evidence type="ECO:0000313" key="10">
    <source>
        <dbReference type="Proteomes" id="UP001595836"/>
    </source>
</evidence>
<dbReference type="InterPro" id="IPR050171">
    <property type="entry name" value="MFS_Transporters"/>
</dbReference>
<feature type="transmembrane region" description="Helical" evidence="7">
    <location>
        <begin position="171"/>
        <end position="194"/>
    </location>
</feature>
<feature type="transmembrane region" description="Helical" evidence="7">
    <location>
        <begin position="310"/>
        <end position="332"/>
    </location>
</feature>
<evidence type="ECO:0000256" key="6">
    <source>
        <dbReference type="ARBA" id="ARBA00023136"/>
    </source>
</evidence>
<feature type="transmembrane region" description="Helical" evidence="7">
    <location>
        <begin position="215"/>
        <end position="238"/>
    </location>
</feature>
<dbReference type="InterPro" id="IPR011701">
    <property type="entry name" value="MFS"/>
</dbReference>
<dbReference type="SUPFAM" id="SSF103473">
    <property type="entry name" value="MFS general substrate transporter"/>
    <property type="match status" value="1"/>
</dbReference>
<feature type="transmembrane region" description="Helical" evidence="7">
    <location>
        <begin position="145"/>
        <end position="165"/>
    </location>
</feature>
<dbReference type="PROSITE" id="PS00216">
    <property type="entry name" value="SUGAR_TRANSPORT_1"/>
    <property type="match status" value="1"/>
</dbReference>
<evidence type="ECO:0000259" key="8">
    <source>
        <dbReference type="PROSITE" id="PS50850"/>
    </source>
</evidence>
<dbReference type="PANTHER" id="PTHR23517">
    <property type="entry name" value="RESISTANCE PROTEIN MDTM, PUTATIVE-RELATED-RELATED"/>
    <property type="match status" value="1"/>
</dbReference>
<evidence type="ECO:0000256" key="2">
    <source>
        <dbReference type="ARBA" id="ARBA00022448"/>
    </source>
</evidence>
<feature type="transmembrane region" description="Helical" evidence="7">
    <location>
        <begin position="77"/>
        <end position="96"/>
    </location>
</feature>
<proteinExistence type="predicted"/>
<evidence type="ECO:0000256" key="4">
    <source>
        <dbReference type="ARBA" id="ARBA00022692"/>
    </source>
</evidence>
<dbReference type="InterPro" id="IPR020846">
    <property type="entry name" value="MFS_dom"/>
</dbReference>
<evidence type="ECO:0000256" key="5">
    <source>
        <dbReference type="ARBA" id="ARBA00022989"/>
    </source>
</evidence>
<dbReference type="PROSITE" id="PS00217">
    <property type="entry name" value="SUGAR_TRANSPORT_2"/>
    <property type="match status" value="1"/>
</dbReference>
<feature type="transmembrane region" description="Helical" evidence="7">
    <location>
        <begin position="250"/>
        <end position="271"/>
    </location>
</feature>
<feature type="transmembrane region" description="Helical" evidence="7">
    <location>
        <begin position="344"/>
        <end position="367"/>
    </location>
</feature>